<reference evidence="2" key="1">
    <citation type="journal article" date="2014" name="Front. Microbiol.">
        <title>High frequency of phylogenetically diverse reductive dehalogenase-homologous genes in deep subseafloor sedimentary metagenomes.</title>
        <authorList>
            <person name="Kawai M."/>
            <person name="Futagami T."/>
            <person name="Toyoda A."/>
            <person name="Takaki Y."/>
            <person name="Nishi S."/>
            <person name="Hori S."/>
            <person name="Arai W."/>
            <person name="Tsubouchi T."/>
            <person name="Morono Y."/>
            <person name="Uchiyama I."/>
            <person name="Ito T."/>
            <person name="Fujiyama A."/>
            <person name="Inagaki F."/>
            <person name="Takami H."/>
        </authorList>
    </citation>
    <scope>NUCLEOTIDE SEQUENCE</scope>
    <source>
        <strain evidence="2">Expedition CK06-06</strain>
    </source>
</reference>
<name>X1C4Q7_9ZZZZ</name>
<feature type="non-terminal residue" evidence="2">
    <location>
        <position position="66"/>
    </location>
</feature>
<protein>
    <submittedName>
        <fullName evidence="2">Uncharacterized protein</fullName>
    </submittedName>
</protein>
<evidence type="ECO:0000313" key="2">
    <source>
        <dbReference type="EMBL" id="GAG91383.1"/>
    </source>
</evidence>
<keyword evidence="1" id="KW-0812">Transmembrane</keyword>
<dbReference type="AlphaFoldDB" id="X1C4Q7"/>
<dbReference type="EMBL" id="BART01027268">
    <property type="protein sequence ID" value="GAG91383.1"/>
    <property type="molecule type" value="Genomic_DNA"/>
</dbReference>
<keyword evidence="1" id="KW-0472">Membrane</keyword>
<sequence>MNKNKTYYFLCGYIIIFFFLCLCGTGWSQEKNSKKITYEQAYQNAKPYILKPMTLIPTTRPSIRAW</sequence>
<keyword evidence="1" id="KW-1133">Transmembrane helix</keyword>
<comment type="caution">
    <text evidence="2">The sequence shown here is derived from an EMBL/GenBank/DDBJ whole genome shotgun (WGS) entry which is preliminary data.</text>
</comment>
<gene>
    <name evidence="2" type="ORF">S01H4_48377</name>
</gene>
<organism evidence="2">
    <name type="scientific">marine sediment metagenome</name>
    <dbReference type="NCBI Taxonomy" id="412755"/>
    <lineage>
        <taxon>unclassified sequences</taxon>
        <taxon>metagenomes</taxon>
        <taxon>ecological metagenomes</taxon>
    </lineage>
</organism>
<proteinExistence type="predicted"/>
<feature type="transmembrane region" description="Helical" evidence="1">
    <location>
        <begin position="6"/>
        <end position="27"/>
    </location>
</feature>
<evidence type="ECO:0000256" key="1">
    <source>
        <dbReference type="SAM" id="Phobius"/>
    </source>
</evidence>
<accession>X1C4Q7</accession>